<dbReference type="Proteomes" id="UP001054945">
    <property type="component" value="Unassembled WGS sequence"/>
</dbReference>
<gene>
    <name evidence="1" type="ORF">CEXT_716201</name>
</gene>
<evidence type="ECO:0000313" key="2">
    <source>
        <dbReference type="Proteomes" id="UP001054945"/>
    </source>
</evidence>
<comment type="caution">
    <text evidence="1">The sequence shown here is derived from an EMBL/GenBank/DDBJ whole genome shotgun (WGS) entry which is preliminary data.</text>
</comment>
<proteinExistence type="predicted"/>
<reference evidence="1 2" key="1">
    <citation type="submission" date="2021-06" db="EMBL/GenBank/DDBJ databases">
        <title>Caerostris extrusa draft genome.</title>
        <authorList>
            <person name="Kono N."/>
            <person name="Arakawa K."/>
        </authorList>
    </citation>
    <scope>NUCLEOTIDE SEQUENCE [LARGE SCALE GENOMIC DNA]</scope>
</reference>
<sequence length="53" mass="5792">DVAASAKKGGVTQCVEQNASGMKSRVAMQITARQHLVPLTVHEIMEETRIKEI</sequence>
<keyword evidence="2" id="KW-1185">Reference proteome</keyword>
<evidence type="ECO:0000313" key="1">
    <source>
        <dbReference type="EMBL" id="GIY10792.1"/>
    </source>
</evidence>
<feature type="non-terminal residue" evidence="1">
    <location>
        <position position="1"/>
    </location>
</feature>
<accession>A0AAV4QNG3</accession>
<dbReference type="AlphaFoldDB" id="A0AAV4QNG3"/>
<name>A0AAV4QNG3_CAEEX</name>
<dbReference type="EMBL" id="BPLR01006563">
    <property type="protein sequence ID" value="GIY10792.1"/>
    <property type="molecule type" value="Genomic_DNA"/>
</dbReference>
<organism evidence="1 2">
    <name type="scientific">Caerostris extrusa</name>
    <name type="common">Bark spider</name>
    <name type="synonym">Caerostris bankana</name>
    <dbReference type="NCBI Taxonomy" id="172846"/>
    <lineage>
        <taxon>Eukaryota</taxon>
        <taxon>Metazoa</taxon>
        <taxon>Ecdysozoa</taxon>
        <taxon>Arthropoda</taxon>
        <taxon>Chelicerata</taxon>
        <taxon>Arachnida</taxon>
        <taxon>Araneae</taxon>
        <taxon>Araneomorphae</taxon>
        <taxon>Entelegynae</taxon>
        <taxon>Araneoidea</taxon>
        <taxon>Araneidae</taxon>
        <taxon>Caerostris</taxon>
    </lineage>
</organism>
<protein>
    <submittedName>
        <fullName evidence="1">Uncharacterized protein</fullName>
    </submittedName>
</protein>